<comment type="caution">
    <text evidence="1">The sequence shown here is derived from an EMBL/GenBank/DDBJ whole genome shotgun (WGS) entry which is preliminary data.</text>
</comment>
<name>A0ACC2DPG4_DIPCM</name>
<evidence type="ECO:0000313" key="2">
    <source>
        <dbReference type="Proteomes" id="UP001162992"/>
    </source>
</evidence>
<dbReference type="EMBL" id="CM055096">
    <property type="protein sequence ID" value="KAJ7556155.1"/>
    <property type="molecule type" value="Genomic_DNA"/>
</dbReference>
<evidence type="ECO:0000313" key="1">
    <source>
        <dbReference type="EMBL" id="KAJ7556155.1"/>
    </source>
</evidence>
<proteinExistence type="predicted"/>
<protein>
    <submittedName>
        <fullName evidence="1">Uncharacterized protein</fullName>
    </submittedName>
</protein>
<dbReference type="Proteomes" id="UP001162992">
    <property type="component" value="Chromosome 5"/>
</dbReference>
<reference evidence="2" key="1">
    <citation type="journal article" date="2024" name="Proc. Natl. Acad. Sci. U.S.A.">
        <title>Extraordinary preservation of gene collinearity over three hundred million years revealed in homosporous lycophytes.</title>
        <authorList>
            <person name="Li C."/>
            <person name="Wickell D."/>
            <person name="Kuo L.Y."/>
            <person name="Chen X."/>
            <person name="Nie B."/>
            <person name="Liao X."/>
            <person name="Peng D."/>
            <person name="Ji J."/>
            <person name="Jenkins J."/>
            <person name="Williams M."/>
            <person name="Shu S."/>
            <person name="Plott C."/>
            <person name="Barry K."/>
            <person name="Rajasekar S."/>
            <person name="Grimwood J."/>
            <person name="Han X."/>
            <person name="Sun S."/>
            <person name="Hou Z."/>
            <person name="He W."/>
            <person name="Dai G."/>
            <person name="Sun C."/>
            <person name="Schmutz J."/>
            <person name="Leebens-Mack J.H."/>
            <person name="Li F.W."/>
            <person name="Wang L."/>
        </authorList>
    </citation>
    <scope>NUCLEOTIDE SEQUENCE [LARGE SCALE GENOMIC DNA]</scope>
    <source>
        <strain evidence="2">cv. PW_Plant_1</strain>
    </source>
</reference>
<keyword evidence="2" id="KW-1185">Reference proteome</keyword>
<organism evidence="1 2">
    <name type="scientific">Diphasiastrum complanatum</name>
    <name type="common">Issler's clubmoss</name>
    <name type="synonym">Lycopodium complanatum</name>
    <dbReference type="NCBI Taxonomy" id="34168"/>
    <lineage>
        <taxon>Eukaryota</taxon>
        <taxon>Viridiplantae</taxon>
        <taxon>Streptophyta</taxon>
        <taxon>Embryophyta</taxon>
        <taxon>Tracheophyta</taxon>
        <taxon>Lycopodiopsida</taxon>
        <taxon>Lycopodiales</taxon>
        <taxon>Lycopodiaceae</taxon>
        <taxon>Lycopodioideae</taxon>
        <taxon>Diphasiastrum</taxon>
    </lineage>
</organism>
<accession>A0ACC2DPG4</accession>
<sequence>MGSRLRDMIRAVRACKTAAEERGVIAKESANLRTAFKEEDQDYRHRNVAKLMFIHMLGYPTHFGQMECLKLIASPGFPEKRIGYLGLMLLLDERQEVLMLVTNSLKNDLNHANQFIAGLALCALGNICTAEMARDLAPEVEKLLHNNNSYIRKKAALCSVRIVRKVPDLVENLISSATSLLSDKHHGVLIAGIKLCTELCEANFSALEHFRKQTSSLVRILKNLVISGYAPEYDVGGITDPFLQIRVLRLLRLVGRGDADSSDIMSDILAQVATNTESNKNAGNAILYECVLTIMAIEAIGGLRVLAINILGRFLGNRDNNIRYVALNTLIKVVAVDTQAVQRHRTTIVECVKDSDISIRRRALELVCALVNESNVKTLTKELLEYLKVSDPEFKPDLTTKICYLVQKFFPNKRWYIDQMIKVMVEAGRFVKDDISRALLLLISNAAELQGYTVRSLYNAFQKWDGQESLAQVTVWCIGEYGEMLVHHMNELDGEEPVTQVTEADTVDVLELVLKDFRASSTTRAFALTALLKVSSRFPSCTERIKALVLQYKGSLVLELQQRSIEFTSILSKHENIKASLVEKMPVLDEATYIAKKVDAADVAFSTDSKSVPATVLPAVPVANGPTKSKSGTNALMDLLNLNVDEASTPSAPQTRKSAGDVLLDLLGGNSSFTSPLVASPVQGPSGGADALLDLLSIGNATSQTTSSPLSTLEPFPQRNPEAASQKPSNPVPDLLSQNTVSSQKDSYSSFTADFKKSSIPGAGFDLLGDLGIGSASSISTTGPVYPPIVAFQSSGLTVSFEFSKQSTNLPATVIHATYTNTSSNTYTDVIFQAAVPKFMQLQLEPASGNVLPANSSGTVTQVIRVNNSQHGQKSLVMRIRVSYKINGQEVLEQGQVNNFPPGL</sequence>
<gene>
    <name evidence="1" type="ORF">O6H91_05G071600</name>
</gene>